<dbReference type="Gene3D" id="1.25.40.20">
    <property type="entry name" value="Ankyrin repeat-containing domain"/>
    <property type="match status" value="2"/>
</dbReference>
<evidence type="ECO:0000313" key="1">
    <source>
        <dbReference type="EMBL" id="KAF4346720.1"/>
    </source>
</evidence>
<keyword evidence="2" id="KW-1185">Reference proteome</keyword>
<dbReference type="AlphaFoldDB" id="A0A7J6DLK9"/>
<comment type="caution">
    <text evidence="1">The sequence shown here is derived from an EMBL/GenBank/DDBJ whole genome shotgun (WGS) entry which is preliminary data.</text>
</comment>
<name>A0A7J6DLK9_CANSA</name>
<dbReference type="SUPFAM" id="SSF48403">
    <property type="entry name" value="Ankyrin repeat"/>
    <property type="match status" value="1"/>
</dbReference>
<dbReference type="EMBL" id="JAATIQ010000927">
    <property type="protein sequence ID" value="KAF4346720.1"/>
    <property type="molecule type" value="Genomic_DNA"/>
</dbReference>
<dbReference type="Proteomes" id="UP000583929">
    <property type="component" value="Unassembled WGS sequence"/>
</dbReference>
<protein>
    <recommendedName>
        <fullName evidence="3">Ankyrin repeat-containing protein</fullName>
    </recommendedName>
</protein>
<feature type="non-terminal residue" evidence="1">
    <location>
        <position position="1"/>
    </location>
</feature>
<accession>A0A7J6DLK9</accession>
<organism evidence="1 2">
    <name type="scientific">Cannabis sativa</name>
    <name type="common">Hemp</name>
    <name type="synonym">Marijuana</name>
    <dbReference type="NCBI Taxonomy" id="3483"/>
    <lineage>
        <taxon>Eukaryota</taxon>
        <taxon>Viridiplantae</taxon>
        <taxon>Streptophyta</taxon>
        <taxon>Embryophyta</taxon>
        <taxon>Tracheophyta</taxon>
        <taxon>Spermatophyta</taxon>
        <taxon>Magnoliopsida</taxon>
        <taxon>eudicotyledons</taxon>
        <taxon>Gunneridae</taxon>
        <taxon>Pentapetalae</taxon>
        <taxon>rosids</taxon>
        <taxon>fabids</taxon>
        <taxon>Rosales</taxon>
        <taxon>Cannabaceae</taxon>
        <taxon>Cannabis</taxon>
    </lineage>
</organism>
<dbReference type="Pfam" id="PF12796">
    <property type="entry name" value="Ank_2"/>
    <property type="match status" value="1"/>
</dbReference>
<dbReference type="PANTHER" id="PTHR24121:SF21">
    <property type="entry name" value="ANKYRIN REPEAT FAMILY PROTEIN"/>
    <property type="match status" value="1"/>
</dbReference>
<dbReference type="PANTHER" id="PTHR24121">
    <property type="entry name" value="NO MECHANORECEPTOR POTENTIAL C, ISOFORM D-RELATED"/>
    <property type="match status" value="1"/>
</dbReference>
<evidence type="ECO:0008006" key="3">
    <source>
        <dbReference type="Google" id="ProtNLM"/>
    </source>
</evidence>
<dbReference type="InterPro" id="IPR002110">
    <property type="entry name" value="Ankyrin_rpt"/>
</dbReference>
<evidence type="ECO:0000313" key="2">
    <source>
        <dbReference type="Proteomes" id="UP000583929"/>
    </source>
</evidence>
<gene>
    <name evidence="1" type="ORF">G4B88_015097</name>
</gene>
<proteinExistence type="predicted"/>
<reference evidence="1 2" key="1">
    <citation type="journal article" date="2020" name="bioRxiv">
        <title>Sequence and annotation of 42 cannabis genomes reveals extensive copy number variation in cannabinoid synthesis and pathogen resistance genes.</title>
        <authorList>
            <person name="Mckernan K.J."/>
            <person name="Helbert Y."/>
            <person name="Kane L.T."/>
            <person name="Ebling H."/>
            <person name="Zhang L."/>
            <person name="Liu B."/>
            <person name="Eaton Z."/>
            <person name="Mclaughlin S."/>
            <person name="Kingan S."/>
            <person name="Baybayan P."/>
            <person name="Concepcion G."/>
            <person name="Jordan M."/>
            <person name="Riva A."/>
            <person name="Barbazuk W."/>
            <person name="Harkins T."/>
        </authorList>
    </citation>
    <scope>NUCLEOTIDE SEQUENCE [LARGE SCALE GENOMIC DNA]</scope>
    <source>
        <strain evidence="2">cv. Jamaican Lion 4</strain>
        <tissue evidence="1">Leaf</tissue>
    </source>
</reference>
<sequence length="146" mass="16393">METALHVAAGANQLEFVEMLINDEDIDLTYQDIHGNTAFCSAVIPGAIRIVQKFLTLPNLSDYFIKTRGSQNMSPLFIASWFGQLEVTSLLYQHTNAVDIEAGEKFGVYFNCIKNDMFELAIKMIEDNAAIDIAHQYDTNKETALH</sequence>
<dbReference type="InterPro" id="IPR036770">
    <property type="entry name" value="Ankyrin_rpt-contain_sf"/>
</dbReference>